<dbReference type="EMBL" id="LR593886">
    <property type="protein sequence ID" value="VTR91073.1"/>
    <property type="molecule type" value="Genomic_DNA"/>
</dbReference>
<evidence type="ECO:0000313" key="4">
    <source>
        <dbReference type="Proteomes" id="UP000464178"/>
    </source>
</evidence>
<feature type="signal peptide" evidence="2">
    <location>
        <begin position="1"/>
        <end position="20"/>
    </location>
</feature>
<dbReference type="KEGG" id="gms:SOIL9_66410"/>
<protein>
    <submittedName>
        <fullName evidence="3">Uncharacterized protein</fullName>
    </submittedName>
</protein>
<keyword evidence="1" id="KW-0812">Transmembrane</keyword>
<gene>
    <name evidence="3" type="ORF">SOIL9_66410</name>
</gene>
<feature type="transmembrane region" description="Helical" evidence="1">
    <location>
        <begin position="307"/>
        <end position="324"/>
    </location>
</feature>
<evidence type="ECO:0000256" key="2">
    <source>
        <dbReference type="SAM" id="SignalP"/>
    </source>
</evidence>
<evidence type="ECO:0000256" key="1">
    <source>
        <dbReference type="SAM" id="Phobius"/>
    </source>
</evidence>
<organism evidence="3 4">
    <name type="scientific">Gemmata massiliana</name>
    <dbReference type="NCBI Taxonomy" id="1210884"/>
    <lineage>
        <taxon>Bacteria</taxon>
        <taxon>Pseudomonadati</taxon>
        <taxon>Planctomycetota</taxon>
        <taxon>Planctomycetia</taxon>
        <taxon>Gemmatales</taxon>
        <taxon>Gemmataceae</taxon>
        <taxon>Gemmata</taxon>
    </lineage>
</organism>
<dbReference type="Proteomes" id="UP000464178">
    <property type="component" value="Chromosome"/>
</dbReference>
<keyword evidence="4" id="KW-1185">Reference proteome</keyword>
<evidence type="ECO:0000313" key="3">
    <source>
        <dbReference type="EMBL" id="VTR91073.1"/>
    </source>
</evidence>
<keyword evidence="1" id="KW-0472">Membrane</keyword>
<accession>A0A6P2CQ96</accession>
<proteinExistence type="predicted"/>
<sequence>MTREASVLLVAVLLATGSTANDNPKTPDEAVKVLRDGLKIWAAAERAAVSYRCRMELFVSGTAKGKTVIEKTNSVCLVTRAGDKIAIQIEKYDSGKGGAPTTSEDKAVLNDDYMFAIRKNRPESPWTLTKFSRSNRETDFWQVVGGRRTALHPLTADNISELLTDILNNPTFQISSVKTRPDGLVDVVCYVKTGDDKHPVTHSGTLTLSPNHGYVIVGYDRVLTFTGGQYREQCTRVLSDPSEPLRCRSLKFTFTDVKTGEVRQRDQFDFTDVSAEPVPDDQFFLPAYGIPEPGDVDALPVPVYYTWKFWTGIGAVCFVLMLVFRRLARR</sequence>
<keyword evidence="1" id="KW-1133">Transmembrane helix</keyword>
<feature type="chain" id="PRO_5027016829" evidence="2">
    <location>
        <begin position="21"/>
        <end position="330"/>
    </location>
</feature>
<keyword evidence="2" id="KW-0732">Signal</keyword>
<dbReference type="AlphaFoldDB" id="A0A6P2CQ96"/>
<name>A0A6P2CQ96_9BACT</name>
<dbReference type="RefSeq" id="WP_162666122.1">
    <property type="nucleotide sequence ID" value="NZ_LR593886.1"/>
</dbReference>
<reference evidence="3 4" key="1">
    <citation type="submission" date="2019-05" db="EMBL/GenBank/DDBJ databases">
        <authorList>
            <consortium name="Science for Life Laboratories"/>
        </authorList>
    </citation>
    <scope>NUCLEOTIDE SEQUENCE [LARGE SCALE GENOMIC DNA]</scope>
    <source>
        <strain evidence="3">Soil9</strain>
    </source>
</reference>